<dbReference type="Gene3D" id="3.20.20.70">
    <property type="entry name" value="Aldolase class I"/>
    <property type="match status" value="1"/>
</dbReference>
<dbReference type="GO" id="GO:0005737">
    <property type="term" value="C:cytoplasm"/>
    <property type="evidence" value="ECO:0007669"/>
    <property type="project" value="UniProtKB-ARBA"/>
</dbReference>
<comment type="caution">
    <text evidence="10">The sequence shown here is derived from an EMBL/GenBank/DDBJ whole genome shotgun (WGS) entry which is preliminary data.</text>
</comment>
<gene>
    <name evidence="10" type="ORF">CDV36_006478</name>
</gene>
<dbReference type="SUPFAM" id="SSF57701">
    <property type="entry name" value="Zn2/Cys6 DNA-binding domain"/>
    <property type="match status" value="1"/>
</dbReference>
<dbReference type="PANTHER" id="PTHR10578:SF149">
    <property type="entry name" value="2-HYDROXYACID OXIDASE 2"/>
    <property type="match status" value="1"/>
</dbReference>
<dbReference type="PROSITE" id="PS51349">
    <property type="entry name" value="FMN_HYDROXY_ACID_DH_2"/>
    <property type="match status" value="1"/>
</dbReference>
<evidence type="ECO:0000313" key="10">
    <source>
        <dbReference type="EMBL" id="RMJ13868.1"/>
    </source>
</evidence>
<dbReference type="CDD" id="cd00067">
    <property type="entry name" value="GAL4"/>
    <property type="match status" value="1"/>
</dbReference>
<dbReference type="PANTHER" id="PTHR10578">
    <property type="entry name" value="S -2-HYDROXY-ACID OXIDASE-RELATED"/>
    <property type="match status" value="1"/>
</dbReference>
<dbReference type="InterPro" id="IPR008259">
    <property type="entry name" value="FMN_hydac_DH_AS"/>
</dbReference>
<keyword evidence="3" id="KW-0560">Oxidoreductase</keyword>
<dbReference type="SMART" id="SM00066">
    <property type="entry name" value="GAL4"/>
    <property type="match status" value="1"/>
</dbReference>
<dbReference type="PROSITE" id="PS50048">
    <property type="entry name" value="ZN2_CY6_FUNGAL_2"/>
    <property type="match status" value="1"/>
</dbReference>
<name>A0A3M2S8H2_9HYPO</name>
<evidence type="ECO:0000259" key="8">
    <source>
        <dbReference type="PROSITE" id="PS50048"/>
    </source>
</evidence>
<dbReference type="InterPro" id="IPR036864">
    <property type="entry name" value="Zn2-C6_fun-type_DNA-bd_sf"/>
</dbReference>
<dbReference type="InterPro" id="IPR001138">
    <property type="entry name" value="Zn2Cys6_DnaBD"/>
</dbReference>
<dbReference type="InterPro" id="IPR012133">
    <property type="entry name" value="Alpha-hydoxy_acid_DH_FMN"/>
</dbReference>
<dbReference type="InterPro" id="IPR000262">
    <property type="entry name" value="FMN-dep_DH"/>
</dbReference>
<dbReference type="Gene3D" id="4.10.240.10">
    <property type="entry name" value="Zn(2)-C6 fungal-type DNA-binding domain"/>
    <property type="match status" value="1"/>
</dbReference>
<dbReference type="CDD" id="cd02809">
    <property type="entry name" value="alpha_hydroxyacid_oxid_FMN"/>
    <property type="match status" value="1"/>
</dbReference>
<evidence type="ECO:0000256" key="1">
    <source>
        <dbReference type="ARBA" id="ARBA00001917"/>
    </source>
</evidence>
<dbReference type="GO" id="GO:0000981">
    <property type="term" value="F:DNA-binding transcription factor activity, RNA polymerase II-specific"/>
    <property type="evidence" value="ECO:0007669"/>
    <property type="project" value="InterPro"/>
</dbReference>
<dbReference type="STRING" id="2010991.A0A3M2S8H2"/>
<dbReference type="Pfam" id="PF00172">
    <property type="entry name" value="Zn_clus"/>
    <property type="match status" value="1"/>
</dbReference>
<dbReference type="FunFam" id="3.20.20.70:FF:000056">
    <property type="entry name" value="hydroxyacid oxidase 2"/>
    <property type="match status" value="1"/>
</dbReference>
<comment type="pathway">
    <text evidence="2">Mycotoxin biosynthesis.</text>
</comment>
<keyword evidence="4" id="KW-0539">Nucleus</keyword>
<dbReference type="InterPro" id="IPR037396">
    <property type="entry name" value="FMN_HAD"/>
</dbReference>
<organism evidence="10 11">
    <name type="scientific">Fusarium kuroshium</name>
    <dbReference type="NCBI Taxonomy" id="2010991"/>
    <lineage>
        <taxon>Eukaryota</taxon>
        <taxon>Fungi</taxon>
        <taxon>Dikarya</taxon>
        <taxon>Ascomycota</taxon>
        <taxon>Pezizomycotina</taxon>
        <taxon>Sordariomycetes</taxon>
        <taxon>Hypocreomycetidae</taxon>
        <taxon>Hypocreales</taxon>
        <taxon>Nectriaceae</taxon>
        <taxon>Fusarium</taxon>
        <taxon>Fusarium solani species complex</taxon>
    </lineage>
</organism>
<dbReference type="EMBL" id="NKUJ01000098">
    <property type="protein sequence ID" value="RMJ13868.1"/>
    <property type="molecule type" value="Genomic_DNA"/>
</dbReference>
<accession>A0A3M2S8H2</accession>
<dbReference type="Pfam" id="PF11951">
    <property type="entry name" value="Fungal_trans_2"/>
    <property type="match status" value="1"/>
</dbReference>
<comment type="similarity">
    <text evidence="5">Belongs to the FMN-dependent alpha-hydroxy acid dehydrogenase family.</text>
</comment>
<dbReference type="PROSITE" id="PS00463">
    <property type="entry name" value="ZN2_CY6_FUNGAL_1"/>
    <property type="match status" value="1"/>
</dbReference>
<evidence type="ECO:0000256" key="7">
    <source>
        <dbReference type="ARBA" id="ARBA00083297"/>
    </source>
</evidence>
<evidence type="ECO:0000256" key="6">
    <source>
        <dbReference type="ARBA" id="ARBA00073420"/>
    </source>
</evidence>
<feature type="domain" description="Zn(2)-C6 fungal-type" evidence="8">
    <location>
        <begin position="17"/>
        <end position="45"/>
    </location>
</feature>
<dbReference type="GO" id="GO:0008270">
    <property type="term" value="F:zinc ion binding"/>
    <property type="evidence" value="ECO:0007669"/>
    <property type="project" value="InterPro"/>
</dbReference>
<protein>
    <recommendedName>
        <fullName evidence="6">Oxidase FUB9</fullName>
    </recommendedName>
    <alternativeName>
        <fullName evidence="7">Fusaric acid biosynthesis protein 9</fullName>
    </alternativeName>
</protein>
<evidence type="ECO:0000256" key="3">
    <source>
        <dbReference type="ARBA" id="ARBA00023002"/>
    </source>
</evidence>
<dbReference type="SUPFAM" id="SSF51395">
    <property type="entry name" value="FMN-linked oxidoreductases"/>
    <property type="match status" value="1"/>
</dbReference>
<dbReference type="GO" id="GO:0016491">
    <property type="term" value="F:oxidoreductase activity"/>
    <property type="evidence" value="ECO:0007669"/>
    <property type="project" value="UniProtKB-KW"/>
</dbReference>
<dbReference type="Pfam" id="PF01070">
    <property type="entry name" value="FMN_dh"/>
    <property type="match status" value="1"/>
</dbReference>
<dbReference type="GO" id="GO:0010181">
    <property type="term" value="F:FMN binding"/>
    <property type="evidence" value="ECO:0007669"/>
    <property type="project" value="InterPro"/>
</dbReference>
<keyword evidence="11" id="KW-1185">Reference proteome</keyword>
<dbReference type="InterPro" id="IPR013785">
    <property type="entry name" value="Aldolase_TIM"/>
</dbReference>
<evidence type="ECO:0000256" key="5">
    <source>
        <dbReference type="ARBA" id="ARBA00024042"/>
    </source>
</evidence>
<dbReference type="PROSITE" id="PS00557">
    <property type="entry name" value="FMN_HYDROXY_ACID_DH_1"/>
    <property type="match status" value="1"/>
</dbReference>
<sequence>MPKPSRSKGARTRVFTGCRTCRLRHTKCDETRPGCNVCQQSNLSCGGYAPRLLWTTDNDDVVAGQEGDSSRLRYPLFSGKPPFNSPSMTPPFTTLDIEREAMSNSLQESLGSRLADDMLFELDVASKGVSVQQAFSLFKGPFGALQLCEKEEPPCSTQGPSSSLSSDRISADSEESCTEDIQCQEWAQQLSEVELDAFSTSFGFPFELILQGDTEVAPTWIPDSPTLDLFADYPTDTSPVLPSIDPNMAPNDTEENNSCLNDAIDATLEGQTVSTNALVRGPSASDLLDPALPEQAPFLLRHYKEHIEATTTAIRARRKSPWQLIFLPSAFQTFAELSLMGTASHSRVTVLCALLARSAFQIHKSDSDPKSSRYWHTIGTRHVERALCHLKKVLDLELASTWQAEYEDVLMALLAMALITPFHGGHRSQRFLFDAERLIRMRGLSHHKTQNIRILHHLYTYLRVIAESLSSSTGPLNAESEHSDPEATLCSGTFRVGEESLNQGLDPTIEKTAEIGYCDIHLQIQGLWKHTLHSAMHGIPESLMTLLAQTISFANEKAHLESRARCDLKLSNDLKCHVKTLEERIWSWCINSELTIKSSPEGAQPSHYQELIHHPCTQSMVLAIHRALVVYFYRRVYDEARLTFLSLDPTGGDIFLVQTPSRSPHPDLKNPTEQITDELEGQCWYPGWRVTRTMSPHVEQDMSSRLFESTSVPNFFASLSHLTTMANRGQTWDPKVHTIDELKQLGSAKLPKVYRDYFNEGAMDLITLKDNEEAYNRYKIRPRVLVNVDNIDITGEIFGCKTALPLGFGPSAMHRLAHPDGELATSRAASNFGICMGLSSYATESLENVAAQASGNPYFIQLSMLRDRQVATQMLKRAEAAGYKAVFLSVDTPFLGRRLNEYRNNFTLPDGLEWPNLLSNGKEELGGRDDSLGVSNKSDYDASINWDSAIPWLRQQTNMEIWIKGIYTAEDVSMAIKHGIDGLVVSNHGGRQLDGVPATLDALRECAVVAGGKIPITVDGGIRRGTDIFKALALGASHVFVGRIPIWGLAYNGQEGIELALRILMYEFKIAMALAGCRTIKDITRAHVSYLSSDGVLAKL</sequence>
<proteinExistence type="inferred from homology"/>
<dbReference type="Proteomes" id="UP000277212">
    <property type="component" value="Unassembled WGS sequence"/>
</dbReference>
<dbReference type="OrthoDB" id="3477330at2759"/>
<evidence type="ECO:0000313" key="11">
    <source>
        <dbReference type="Proteomes" id="UP000277212"/>
    </source>
</evidence>
<evidence type="ECO:0000256" key="2">
    <source>
        <dbReference type="ARBA" id="ARBA00004685"/>
    </source>
</evidence>
<feature type="domain" description="FMN hydroxy acid dehydrogenase" evidence="9">
    <location>
        <begin position="731"/>
        <end position="1093"/>
    </location>
</feature>
<evidence type="ECO:0000256" key="4">
    <source>
        <dbReference type="ARBA" id="ARBA00023242"/>
    </source>
</evidence>
<dbReference type="InterPro" id="IPR021858">
    <property type="entry name" value="Fun_TF"/>
</dbReference>
<reference evidence="10 11" key="1">
    <citation type="submission" date="2017-06" db="EMBL/GenBank/DDBJ databases">
        <title>Comparative genomic analysis of Ambrosia Fusariam Clade fungi.</title>
        <authorList>
            <person name="Stajich J.E."/>
            <person name="Carrillo J."/>
            <person name="Kijimoto T."/>
            <person name="Eskalen A."/>
            <person name="O'Donnell K."/>
            <person name="Kasson M."/>
        </authorList>
    </citation>
    <scope>NUCLEOTIDE SEQUENCE [LARGE SCALE GENOMIC DNA]</scope>
    <source>
        <strain evidence="10">UCR3666</strain>
    </source>
</reference>
<evidence type="ECO:0000259" key="9">
    <source>
        <dbReference type="PROSITE" id="PS51349"/>
    </source>
</evidence>
<dbReference type="AlphaFoldDB" id="A0A3M2S8H2"/>
<comment type="cofactor">
    <cofactor evidence="1">
        <name>FMN</name>
        <dbReference type="ChEBI" id="CHEBI:58210"/>
    </cofactor>
</comment>